<evidence type="ECO:0000313" key="3">
    <source>
        <dbReference type="Proteomes" id="UP000226525"/>
    </source>
</evidence>
<dbReference type="EMBL" id="NZEX01000008">
    <property type="protein sequence ID" value="MAH62002.1"/>
    <property type="molecule type" value="Genomic_DNA"/>
</dbReference>
<name>A0A2D6YFQ0_9DELT</name>
<organism evidence="2 3">
    <name type="scientific">SAR324 cluster bacterium</name>
    <dbReference type="NCBI Taxonomy" id="2024889"/>
    <lineage>
        <taxon>Bacteria</taxon>
        <taxon>Deltaproteobacteria</taxon>
        <taxon>SAR324 cluster</taxon>
    </lineage>
</organism>
<feature type="chain" id="PRO_5014803274" description="PBP domain-containing protein" evidence="1">
    <location>
        <begin position="28"/>
        <end position="309"/>
    </location>
</feature>
<dbReference type="InterPro" id="IPR011852">
    <property type="entry name" value="TRAP_TAXI"/>
</dbReference>
<dbReference type="SUPFAM" id="SSF53850">
    <property type="entry name" value="Periplasmic binding protein-like II"/>
    <property type="match status" value="1"/>
</dbReference>
<keyword evidence="1" id="KW-0732">Signal</keyword>
<accession>A0A2D6YFQ0</accession>
<dbReference type="Gene3D" id="3.40.190.10">
    <property type="entry name" value="Periplasmic binding protein-like II"/>
    <property type="match status" value="2"/>
</dbReference>
<dbReference type="Proteomes" id="UP000226525">
    <property type="component" value="Unassembled WGS sequence"/>
</dbReference>
<protein>
    <recommendedName>
        <fullName evidence="4">PBP domain-containing protein</fullName>
    </recommendedName>
</protein>
<dbReference type="Pfam" id="PF16868">
    <property type="entry name" value="NMT1_3"/>
    <property type="match status" value="1"/>
</dbReference>
<evidence type="ECO:0000256" key="1">
    <source>
        <dbReference type="SAM" id="SignalP"/>
    </source>
</evidence>
<proteinExistence type="predicted"/>
<dbReference type="AlphaFoldDB" id="A0A2D6YFQ0"/>
<evidence type="ECO:0000313" key="2">
    <source>
        <dbReference type="EMBL" id="MAH62002.1"/>
    </source>
</evidence>
<evidence type="ECO:0008006" key="4">
    <source>
        <dbReference type="Google" id="ProtNLM"/>
    </source>
</evidence>
<comment type="caution">
    <text evidence="2">The sequence shown here is derived from an EMBL/GenBank/DDBJ whole genome shotgun (WGS) entry which is preliminary data.</text>
</comment>
<dbReference type="PANTHER" id="PTHR42941">
    <property type="entry name" value="SLL1037 PROTEIN"/>
    <property type="match status" value="1"/>
</dbReference>
<dbReference type="PANTHER" id="PTHR42941:SF1">
    <property type="entry name" value="SLL1037 PROTEIN"/>
    <property type="match status" value="1"/>
</dbReference>
<feature type="signal peptide" evidence="1">
    <location>
        <begin position="1"/>
        <end position="27"/>
    </location>
</feature>
<reference evidence="3" key="1">
    <citation type="submission" date="2017-09" db="EMBL/GenBank/DDBJ databases">
        <title>The Reconstruction of 2,631 Draft Metagenome-Assembled Genomes from the Global Oceans.</title>
        <authorList>
            <person name="Tully B.J."/>
            <person name="Graham E.D."/>
            <person name="Heidelberg J.F."/>
        </authorList>
    </citation>
    <scope>NUCLEOTIDE SEQUENCE [LARGE SCALE GENOMIC DNA]</scope>
</reference>
<sequence>MPKMNSPFLRCLGILMLLVLTALPALAQVSLKTKQYLLLSGPENTASHQFANDLAEIWSMPGVSFGSDLQPVSTMDGATRMERMRDQRGHLAIINGQEASQLLPEYPQVKVVSVLWPNVLYLISRLQPPQIVPLTAARTVRAPLQALEVIRAWDDQSPVLLLQETNWFRQEETIEALEGFKEDVFLSWGSYPLQEIRALLNFPGYYLTEAQDTLQKVWTQQLPWTRSYTLPAETYTGQPALQLLAEFPVLVVHETVPDSLVNNLLRSLFGHAESSNPRFLFRNLSTQHNLLFQQKLPYHSVARSFYRFP</sequence>
<gene>
    <name evidence="2" type="ORF">CMN54_00850</name>
</gene>